<dbReference type="EMBL" id="JBGEWD010000018">
    <property type="protein sequence ID" value="MEY8001423.1"/>
    <property type="molecule type" value="Genomic_DNA"/>
</dbReference>
<reference evidence="5 6" key="1">
    <citation type="submission" date="2024-08" db="EMBL/GenBank/DDBJ databases">
        <title>Clostridium lapicellarii sp. nov., and Clostridium renhuaiense sp. nov., two species isolated from the mud in a fermentation cellar used for producing sauce-flavour Chinese liquors.</title>
        <authorList>
            <person name="Yang F."/>
            <person name="Wang H."/>
            <person name="Chen L.Q."/>
            <person name="Zhou N."/>
            <person name="Lu J.J."/>
            <person name="Pu X.X."/>
            <person name="Wan B."/>
            <person name="Wang L."/>
            <person name="Liu S.J."/>
        </authorList>
    </citation>
    <scope>NUCLEOTIDE SEQUENCE [LARGE SCALE GENOMIC DNA]</scope>
    <source>
        <strain evidence="5 6">MT-5</strain>
    </source>
</reference>
<dbReference type="InterPro" id="IPR011991">
    <property type="entry name" value="ArsR-like_HTH"/>
</dbReference>
<dbReference type="InterPro" id="IPR036388">
    <property type="entry name" value="WH-like_DNA-bd_sf"/>
</dbReference>
<evidence type="ECO:0000256" key="2">
    <source>
        <dbReference type="ARBA" id="ARBA00023125"/>
    </source>
</evidence>
<dbReference type="InterPro" id="IPR036390">
    <property type="entry name" value="WH_DNA-bd_sf"/>
</dbReference>
<dbReference type="RefSeq" id="WP_369705319.1">
    <property type="nucleotide sequence ID" value="NZ_JBGEWD010000018.1"/>
</dbReference>
<dbReference type="CDD" id="cd00090">
    <property type="entry name" value="HTH_ARSR"/>
    <property type="match status" value="1"/>
</dbReference>
<proteinExistence type="predicted"/>
<feature type="domain" description="HTH arsR-type" evidence="4">
    <location>
        <begin position="29"/>
        <end position="123"/>
    </location>
</feature>
<keyword evidence="1" id="KW-0805">Transcription regulation</keyword>
<evidence type="ECO:0000256" key="3">
    <source>
        <dbReference type="ARBA" id="ARBA00023163"/>
    </source>
</evidence>
<dbReference type="InterPro" id="IPR001845">
    <property type="entry name" value="HTH_ArsR_DNA-bd_dom"/>
</dbReference>
<name>A0ABV4BX64_9CLOT</name>
<dbReference type="InterPro" id="IPR051011">
    <property type="entry name" value="Metal_resp_trans_reg"/>
</dbReference>
<organism evidence="5 6">
    <name type="scientific">Clostridium moutaii</name>
    <dbReference type="NCBI Taxonomy" id="3240932"/>
    <lineage>
        <taxon>Bacteria</taxon>
        <taxon>Bacillati</taxon>
        <taxon>Bacillota</taxon>
        <taxon>Clostridia</taxon>
        <taxon>Eubacteriales</taxon>
        <taxon>Clostridiaceae</taxon>
        <taxon>Clostridium</taxon>
    </lineage>
</organism>
<comment type="caution">
    <text evidence="5">The sequence shown here is derived from an EMBL/GenBank/DDBJ whole genome shotgun (WGS) entry which is preliminary data.</text>
</comment>
<sequence length="123" mass="14248">MNYDNENIEVCGVNIIHDNVVNMVKKNITNDTSIFNMAEFFKVLNDPTRLKIINSLMLSEMCVCDICAVLNMRQPAISHHLKILKQSKLVKYRRDGKIVYYSLNDGHIKTMFNQCLSHVNENK</sequence>
<dbReference type="SUPFAM" id="SSF46785">
    <property type="entry name" value="Winged helix' DNA-binding domain"/>
    <property type="match status" value="1"/>
</dbReference>
<dbReference type="PANTHER" id="PTHR43132:SF6">
    <property type="entry name" value="HTH-TYPE TRANSCRIPTIONAL REPRESSOR CZRA"/>
    <property type="match status" value="1"/>
</dbReference>
<evidence type="ECO:0000256" key="1">
    <source>
        <dbReference type="ARBA" id="ARBA00023015"/>
    </source>
</evidence>
<dbReference type="PROSITE" id="PS50987">
    <property type="entry name" value="HTH_ARSR_2"/>
    <property type="match status" value="1"/>
</dbReference>
<keyword evidence="3" id="KW-0804">Transcription</keyword>
<dbReference type="Pfam" id="PF01022">
    <property type="entry name" value="HTH_5"/>
    <property type="match status" value="1"/>
</dbReference>
<gene>
    <name evidence="5" type="ORF">AB8U03_14675</name>
</gene>
<dbReference type="Gene3D" id="1.10.10.10">
    <property type="entry name" value="Winged helix-like DNA-binding domain superfamily/Winged helix DNA-binding domain"/>
    <property type="match status" value="1"/>
</dbReference>
<keyword evidence="6" id="KW-1185">Reference proteome</keyword>
<dbReference type="PRINTS" id="PR00778">
    <property type="entry name" value="HTHARSR"/>
</dbReference>
<accession>A0ABV4BX64</accession>
<evidence type="ECO:0000259" key="4">
    <source>
        <dbReference type="PROSITE" id="PS50987"/>
    </source>
</evidence>
<dbReference type="NCBIfam" id="NF033788">
    <property type="entry name" value="HTH_metalloreg"/>
    <property type="match status" value="1"/>
</dbReference>
<evidence type="ECO:0000313" key="6">
    <source>
        <dbReference type="Proteomes" id="UP001564657"/>
    </source>
</evidence>
<protein>
    <submittedName>
        <fullName evidence="5">ArsR/SmtB family transcription factor</fullName>
    </submittedName>
</protein>
<evidence type="ECO:0000313" key="5">
    <source>
        <dbReference type="EMBL" id="MEY8001423.1"/>
    </source>
</evidence>
<keyword evidence="2" id="KW-0238">DNA-binding</keyword>
<dbReference type="PANTHER" id="PTHR43132">
    <property type="entry name" value="ARSENICAL RESISTANCE OPERON REPRESSOR ARSR-RELATED"/>
    <property type="match status" value="1"/>
</dbReference>
<dbReference type="Proteomes" id="UP001564657">
    <property type="component" value="Unassembled WGS sequence"/>
</dbReference>
<dbReference type="SMART" id="SM00418">
    <property type="entry name" value="HTH_ARSR"/>
    <property type="match status" value="1"/>
</dbReference>